<dbReference type="GO" id="GO:0008270">
    <property type="term" value="F:zinc ion binding"/>
    <property type="evidence" value="ECO:0007669"/>
    <property type="project" value="InterPro"/>
</dbReference>
<reference evidence="2 3" key="1">
    <citation type="submission" date="2016-10" db="EMBL/GenBank/DDBJ databases">
        <authorList>
            <person name="de Groot N.N."/>
        </authorList>
    </citation>
    <scope>NUCLEOTIDE SEQUENCE [LARGE SCALE GENOMIC DNA]</scope>
    <source>
        <strain evidence="2 3">CGMCC 1.7056</strain>
    </source>
</reference>
<evidence type="ECO:0000313" key="3">
    <source>
        <dbReference type="Proteomes" id="UP000198832"/>
    </source>
</evidence>
<dbReference type="Gene3D" id="1.10.30.50">
    <property type="match status" value="1"/>
</dbReference>
<proteinExistence type="predicted"/>
<protein>
    <submittedName>
        <fullName evidence="2">HNH endonuclease</fullName>
    </submittedName>
</protein>
<keyword evidence="2" id="KW-0255">Endonuclease</keyword>
<dbReference type="RefSeq" id="WP_091121164.1">
    <property type="nucleotide sequence ID" value="NZ_FOLB01000003.1"/>
</dbReference>
<gene>
    <name evidence="2" type="ORF">SAMN04487968_103159</name>
</gene>
<dbReference type="Proteomes" id="UP000198832">
    <property type="component" value="Unassembled WGS sequence"/>
</dbReference>
<dbReference type="EMBL" id="FOLB01000003">
    <property type="protein sequence ID" value="SFC03777.1"/>
    <property type="molecule type" value="Genomic_DNA"/>
</dbReference>
<keyword evidence="2" id="KW-0378">Hydrolase</keyword>
<dbReference type="Pfam" id="PF01844">
    <property type="entry name" value="HNH"/>
    <property type="match status" value="1"/>
</dbReference>
<dbReference type="SMART" id="SM00507">
    <property type="entry name" value="HNHc"/>
    <property type="match status" value="1"/>
</dbReference>
<dbReference type="InterPro" id="IPR002711">
    <property type="entry name" value="HNH"/>
</dbReference>
<dbReference type="CDD" id="cd00085">
    <property type="entry name" value="HNHc"/>
    <property type="match status" value="1"/>
</dbReference>
<sequence>MSISVLASPPGEPGDASLDASGDVLAALRASRQREAAEQVLQARLALDYCAFNSPDSRHPAATVPGTEGELALAGEGAPGVAEFAVVEFGAAAGMSTDAARLHLGRVLELGHRLRQTWRRVGAGQVPVWRALRIADLTQCLPPEGAAWVDAQVAPVAGRVGPRVLERLVEEAIVRFDPETAARTALEALETRHATVTVEQHLSDLGAAALSTGRVDAVLDVADALDLDTILAELAAELAAAGDTDPLDVRRAKALGLLARGEAVDLPDGVTPRRRRAVVLHVHLAEAALRGYGDGIGELTTATGHRLGLVTVEQVQEWCGTTGATVTVKPVLDLAETLTSTGYQPSTRLRDQVVAVHVVCAFPHCHRPADNLDLDHIVEHAQGGPTTSDNLAPLCRRHHRAKTFGHWTYLRLGPAEYLWTSPHGYQWVKDTDGTRDVSPDLRNTG</sequence>
<dbReference type="GO" id="GO:0004519">
    <property type="term" value="F:endonuclease activity"/>
    <property type="evidence" value="ECO:0007669"/>
    <property type="project" value="UniProtKB-KW"/>
</dbReference>
<keyword evidence="3" id="KW-1185">Reference proteome</keyword>
<name>A0A1I1FWE5_9ACTN</name>
<evidence type="ECO:0000259" key="1">
    <source>
        <dbReference type="SMART" id="SM00507"/>
    </source>
</evidence>
<keyword evidence="2" id="KW-0540">Nuclease</keyword>
<dbReference type="AlphaFoldDB" id="A0A1I1FWE5"/>
<accession>A0A1I1FWE5</accession>
<dbReference type="InterPro" id="IPR003615">
    <property type="entry name" value="HNH_nuc"/>
</dbReference>
<feature type="domain" description="HNH nuclease" evidence="1">
    <location>
        <begin position="348"/>
        <end position="400"/>
    </location>
</feature>
<dbReference type="OrthoDB" id="3778721at2"/>
<dbReference type="STRING" id="574651.SAMN04487968_103159"/>
<evidence type="ECO:0000313" key="2">
    <source>
        <dbReference type="EMBL" id="SFC03777.1"/>
    </source>
</evidence>
<dbReference type="GO" id="GO:0003676">
    <property type="term" value="F:nucleic acid binding"/>
    <property type="evidence" value="ECO:0007669"/>
    <property type="project" value="InterPro"/>
</dbReference>
<organism evidence="2 3">
    <name type="scientific">Nocardioides terrae</name>
    <dbReference type="NCBI Taxonomy" id="574651"/>
    <lineage>
        <taxon>Bacteria</taxon>
        <taxon>Bacillati</taxon>
        <taxon>Actinomycetota</taxon>
        <taxon>Actinomycetes</taxon>
        <taxon>Propionibacteriales</taxon>
        <taxon>Nocardioidaceae</taxon>
        <taxon>Nocardioides</taxon>
    </lineage>
</organism>